<evidence type="ECO:0000256" key="1">
    <source>
        <dbReference type="ARBA" id="ARBA00007465"/>
    </source>
</evidence>
<comment type="subunit">
    <text evidence="7">Part of the 30S ribosomal subunit. Contacts protein S5. The interaction surface between S4 and S5 is involved in control of translational fidelity.</text>
</comment>
<dbReference type="PANTHER" id="PTHR11831:SF4">
    <property type="entry name" value="SMALL RIBOSOMAL SUBUNIT PROTEIN US4M"/>
    <property type="match status" value="1"/>
</dbReference>
<keyword evidence="5 7" id="KW-0687">Ribonucleoprotein</keyword>
<dbReference type="SUPFAM" id="SSF55174">
    <property type="entry name" value="Alpha-L RNA-binding motif"/>
    <property type="match status" value="1"/>
</dbReference>
<dbReference type="GO" id="GO:0015935">
    <property type="term" value="C:small ribosomal subunit"/>
    <property type="evidence" value="ECO:0007669"/>
    <property type="project" value="InterPro"/>
</dbReference>
<dbReference type="InterPro" id="IPR036986">
    <property type="entry name" value="S4_RNA-bd_sf"/>
</dbReference>
<accession>A0A9D9E1Q9</accession>
<dbReference type="SMART" id="SM00363">
    <property type="entry name" value="S4"/>
    <property type="match status" value="1"/>
</dbReference>
<evidence type="ECO:0000259" key="9">
    <source>
        <dbReference type="SMART" id="SM00363"/>
    </source>
</evidence>
<dbReference type="GO" id="GO:0042274">
    <property type="term" value="P:ribosomal small subunit biogenesis"/>
    <property type="evidence" value="ECO:0007669"/>
    <property type="project" value="TreeGrafter"/>
</dbReference>
<dbReference type="GO" id="GO:0003735">
    <property type="term" value="F:structural constituent of ribosome"/>
    <property type="evidence" value="ECO:0007669"/>
    <property type="project" value="InterPro"/>
</dbReference>
<dbReference type="Gene3D" id="3.10.290.10">
    <property type="entry name" value="RNA-binding S4 domain"/>
    <property type="match status" value="1"/>
</dbReference>
<feature type="domain" description="Small ribosomal subunit protein uS4 N-terminal" evidence="10">
    <location>
        <begin position="3"/>
        <end position="87"/>
    </location>
</feature>
<organism evidence="11 12">
    <name type="scientific">Candidatus Ornithospirochaeta stercoripullorum</name>
    <dbReference type="NCBI Taxonomy" id="2840899"/>
    <lineage>
        <taxon>Bacteria</taxon>
        <taxon>Pseudomonadati</taxon>
        <taxon>Spirochaetota</taxon>
        <taxon>Spirochaetia</taxon>
        <taxon>Spirochaetales</taxon>
        <taxon>Spirochaetaceae</taxon>
        <taxon>Spirochaetaceae incertae sedis</taxon>
        <taxon>Candidatus Ornithospirochaeta</taxon>
    </lineage>
</organism>
<dbReference type="EMBL" id="JADIMT010000071">
    <property type="protein sequence ID" value="MBO8436576.1"/>
    <property type="molecule type" value="Genomic_DNA"/>
</dbReference>
<dbReference type="GO" id="GO:0019843">
    <property type="term" value="F:rRNA binding"/>
    <property type="evidence" value="ECO:0007669"/>
    <property type="project" value="UniProtKB-UniRule"/>
</dbReference>
<comment type="similarity">
    <text evidence="1 7 8">Belongs to the universal ribosomal protein uS4 family.</text>
</comment>
<dbReference type="Pfam" id="PF00163">
    <property type="entry name" value="Ribosomal_S4"/>
    <property type="match status" value="1"/>
</dbReference>
<dbReference type="PROSITE" id="PS50889">
    <property type="entry name" value="S4"/>
    <property type="match status" value="1"/>
</dbReference>
<keyword evidence="4 7" id="KW-0689">Ribosomal protein</keyword>
<evidence type="ECO:0000313" key="11">
    <source>
        <dbReference type="EMBL" id="MBO8436576.1"/>
    </source>
</evidence>
<reference evidence="11" key="2">
    <citation type="journal article" date="2021" name="PeerJ">
        <title>Extensive microbial diversity within the chicken gut microbiome revealed by metagenomics and culture.</title>
        <authorList>
            <person name="Gilroy R."/>
            <person name="Ravi A."/>
            <person name="Getino M."/>
            <person name="Pursley I."/>
            <person name="Horton D.L."/>
            <person name="Alikhan N.F."/>
            <person name="Baker D."/>
            <person name="Gharbi K."/>
            <person name="Hall N."/>
            <person name="Watson M."/>
            <person name="Adriaenssens E.M."/>
            <person name="Foster-Nyarko E."/>
            <person name="Jarju S."/>
            <person name="Secka A."/>
            <person name="Antonio M."/>
            <person name="Oren A."/>
            <person name="Chaudhuri R.R."/>
            <person name="La Ragione R."/>
            <person name="Hildebrand F."/>
            <person name="Pallen M.J."/>
        </authorList>
    </citation>
    <scope>NUCLEOTIDE SEQUENCE</scope>
    <source>
        <strain evidence="11">7293</strain>
    </source>
</reference>
<dbReference type="AlphaFoldDB" id="A0A9D9E1Q9"/>
<comment type="caution">
    <text evidence="11">The sequence shown here is derived from an EMBL/GenBank/DDBJ whole genome shotgun (WGS) entry which is preliminary data.</text>
</comment>
<name>A0A9D9E1Q9_9SPIO</name>
<dbReference type="Proteomes" id="UP000823615">
    <property type="component" value="Unassembled WGS sequence"/>
</dbReference>
<dbReference type="InterPro" id="IPR005709">
    <property type="entry name" value="Ribosomal_uS4_bac-type"/>
</dbReference>
<dbReference type="PROSITE" id="PS00632">
    <property type="entry name" value="RIBOSOMAL_S4"/>
    <property type="match status" value="1"/>
</dbReference>
<dbReference type="InterPro" id="IPR001912">
    <property type="entry name" value="Ribosomal_uS4_N"/>
</dbReference>
<proteinExistence type="inferred from homology"/>
<evidence type="ECO:0000256" key="3">
    <source>
        <dbReference type="ARBA" id="ARBA00022884"/>
    </source>
</evidence>
<dbReference type="PANTHER" id="PTHR11831">
    <property type="entry name" value="30S 40S RIBOSOMAL PROTEIN"/>
    <property type="match status" value="1"/>
</dbReference>
<evidence type="ECO:0000256" key="5">
    <source>
        <dbReference type="ARBA" id="ARBA00023274"/>
    </source>
</evidence>
<dbReference type="InterPro" id="IPR002942">
    <property type="entry name" value="S4_RNA-bd"/>
</dbReference>
<dbReference type="CDD" id="cd00165">
    <property type="entry name" value="S4"/>
    <property type="match status" value="1"/>
</dbReference>
<evidence type="ECO:0000256" key="2">
    <source>
        <dbReference type="ARBA" id="ARBA00022730"/>
    </source>
</evidence>
<dbReference type="NCBIfam" id="NF003717">
    <property type="entry name" value="PRK05327.1"/>
    <property type="match status" value="1"/>
</dbReference>
<sequence length="197" mass="22682">MARYTGPRFKQCRRLGVNVCGHPKAMTRANSPAFAKRKKPTDYSRQLTEKQKLKAYYGVLEKQLRKYFDKALKSSMNTGDALVIALERRLDNAVYRIGFGNSIRLARQLVSHGHILVNGKKVDIPSYQINVGDVISLKEKSRNNEHFKDCFLGHPAFNLPYFEKNTDDFSGKLTRLPERNEIPVQVNDQLVVEYYSR</sequence>
<evidence type="ECO:0000256" key="7">
    <source>
        <dbReference type="HAMAP-Rule" id="MF_01306"/>
    </source>
</evidence>
<dbReference type="InterPro" id="IPR022801">
    <property type="entry name" value="Ribosomal_uS4"/>
</dbReference>
<protein>
    <recommendedName>
        <fullName evidence="6 7">Small ribosomal subunit protein uS4</fullName>
    </recommendedName>
</protein>
<dbReference type="Gene3D" id="1.10.1050.10">
    <property type="entry name" value="Ribosomal Protein S4 Delta 41, Chain A, domain 1"/>
    <property type="match status" value="1"/>
</dbReference>
<evidence type="ECO:0000256" key="6">
    <source>
        <dbReference type="ARBA" id="ARBA00035254"/>
    </source>
</evidence>
<dbReference type="Pfam" id="PF01479">
    <property type="entry name" value="S4"/>
    <property type="match status" value="1"/>
</dbReference>
<evidence type="ECO:0000313" key="12">
    <source>
        <dbReference type="Proteomes" id="UP000823615"/>
    </source>
</evidence>
<dbReference type="SMART" id="SM01390">
    <property type="entry name" value="Ribosomal_S4"/>
    <property type="match status" value="1"/>
</dbReference>
<keyword evidence="2 7" id="KW-0699">rRNA-binding</keyword>
<comment type="function">
    <text evidence="7">One of the primary rRNA binding proteins, it binds directly to 16S rRNA where it nucleates assembly of the body of the 30S subunit.</text>
</comment>
<comment type="function">
    <text evidence="7">With S5 and S12 plays an important role in translational accuracy.</text>
</comment>
<reference evidence="11" key="1">
    <citation type="submission" date="2020-10" db="EMBL/GenBank/DDBJ databases">
        <authorList>
            <person name="Gilroy R."/>
        </authorList>
    </citation>
    <scope>NUCLEOTIDE SEQUENCE</scope>
    <source>
        <strain evidence="11">7293</strain>
    </source>
</reference>
<dbReference type="InterPro" id="IPR018079">
    <property type="entry name" value="Ribosomal_uS4_CS"/>
</dbReference>
<dbReference type="HAMAP" id="MF_01306_B">
    <property type="entry name" value="Ribosomal_uS4_B"/>
    <property type="match status" value="1"/>
</dbReference>
<evidence type="ECO:0000256" key="4">
    <source>
        <dbReference type="ARBA" id="ARBA00022980"/>
    </source>
</evidence>
<gene>
    <name evidence="7 11" type="primary">rpsD</name>
    <name evidence="11" type="ORF">IAA97_06315</name>
</gene>
<dbReference type="FunFam" id="3.10.290.10:FF:000001">
    <property type="entry name" value="30S ribosomal protein S4"/>
    <property type="match status" value="1"/>
</dbReference>
<evidence type="ECO:0000259" key="10">
    <source>
        <dbReference type="SMART" id="SM01390"/>
    </source>
</evidence>
<evidence type="ECO:0000256" key="8">
    <source>
        <dbReference type="RuleBase" id="RU003699"/>
    </source>
</evidence>
<feature type="domain" description="RNA-binding S4" evidence="9">
    <location>
        <begin position="88"/>
        <end position="145"/>
    </location>
</feature>
<keyword evidence="3 7" id="KW-0694">RNA-binding</keyword>
<dbReference type="GO" id="GO:0006412">
    <property type="term" value="P:translation"/>
    <property type="evidence" value="ECO:0007669"/>
    <property type="project" value="UniProtKB-UniRule"/>
</dbReference>
<dbReference type="NCBIfam" id="TIGR01017">
    <property type="entry name" value="rpsD_bact"/>
    <property type="match status" value="1"/>
</dbReference>